<dbReference type="AlphaFoldDB" id="A0A9W4K0Y0"/>
<dbReference type="Proteomes" id="UP001154252">
    <property type="component" value="Unassembled WGS sequence"/>
</dbReference>
<keyword evidence="3" id="KW-1185">Reference proteome</keyword>
<protein>
    <submittedName>
        <fullName evidence="2">Uncharacterized protein</fullName>
    </submittedName>
</protein>
<sequence length="85" mass="9598">PPSRYHTPSHPPTMPQSKGKDTSLEDFGTINITTATIRRMEDSAPAIAGVLGYPTTANIYRLISVECPDTRDIIIRFYRDRDDKF</sequence>
<organism evidence="2 3">
    <name type="scientific">Penicillium egyptiacum</name>
    <dbReference type="NCBI Taxonomy" id="1303716"/>
    <lineage>
        <taxon>Eukaryota</taxon>
        <taxon>Fungi</taxon>
        <taxon>Dikarya</taxon>
        <taxon>Ascomycota</taxon>
        <taxon>Pezizomycotina</taxon>
        <taxon>Eurotiomycetes</taxon>
        <taxon>Eurotiomycetidae</taxon>
        <taxon>Eurotiales</taxon>
        <taxon>Aspergillaceae</taxon>
        <taxon>Penicillium</taxon>
    </lineage>
</organism>
<feature type="region of interest" description="Disordered" evidence="1">
    <location>
        <begin position="1"/>
        <end position="24"/>
    </location>
</feature>
<evidence type="ECO:0000313" key="3">
    <source>
        <dbReference type="Proteomes" id="UP001154252"/>
    </source>
</evidence>
<evidence type="ECO:0000313" key="2">
    <source>
        <dbReference type="EMBL" id="CAG8881167.1"/>
    </source>
</evidence>
<comment type="caution">
    <text evidence="2">The sequence shown here is derived from an EMBL/GenBank/DDBJ whole genome shotgun (WGS) entry which is preliminary data.</text>
</comment>
<proteinExistence type="predicted"/>
<feature type="non-terminal residue" evidence="2">
    <location>
        <position position="1"/>
    </location>
</feature>
<dbReference type="EMBL" id="CAJVRC010000218">
    <property type="protein sequence ID" value="CAG8881167.1"/>
    <property type="molecule type" value="Genomic_DNA"/>
</dbReference>
<feature type="compositionally biased region" description="Pro residues" evidence="1">
    <location>
        <begin position="1"/>
        <end position="14"/>
    </location>
</feature>
<dbReference type="OrthoDB" id="4368730at2759"/>
<gene>
    <name evidence="2" type="ORF">PEGY_LOCUS119</name>
</gene>
<name>A0A9W4K0Y0_9EURO</name>
<reference evidence="2" key="1">
    <citation type="submission" date="2021-07" db="EMBL/GenBank/DDBJ databases">
        <authorList>
            <person name="Branca A.L. A."/>
        </authorList>
    </citation>
    <scope>NUCLEOTIDE SEQUENCE</scope>
</reference>
<accession>A0A9W4K0Y0</accession>
<evidence type="ECO:0000256" key="1">
    <source>
        <dbReference type="SAM" id="MobiDB-lite"/>
    </source>
</evidence>
<feature type="non-terminal residue" evidence="2">
    <location>
        <position position="85"/>
    </location>
</feature>